<dbReference type="SFLD" id="SFLDS00019">
    <property type="entry name" value="Glutathione_Transferase_(cytos"/>
    <property type="match status" value="1"/>
</dbReference>
<dbReference type="FunFam" id="1.20.1050.10:FF:000017">
    <property type="entry name" value="Maleylacetoacetate isomerase"/>
    <property type="match status" value="1"/>
</dbReference>
<keyword evidence="6" id="KW-0808">Transferase</keyword>
<dbReference type="CDD" id="cd03191">
    <property type="entry name" value="GST_C_Zeta"/>
    <property type="match status" value="1"/>
</dbReference>
<dbReference type="EMBL" id="GL871005">
    <property type="protein sequence ID" value="EGC37212.1"/>
    <property type="molecule type" value="Genomic_DNA"/>
</dbReference>
<dbReference type="Gene3D" id="1.20.1050.10">
    <property type="match status" value="1"/>
</dbReference>
<dbReference type="InterPro" id="IPR004046">
    <property type="entry name" value="GST_C"/>
</dbReference>
<dbReference type="AlphaFoldDB" id="F0ZFT6"/>
<dbReference type="InterPro" id="IPR004045">
    <property type="entry name" value="Glutathione_S-Trfase_N"/>
</dbReference>
<dbReference type="RefSeq" id="XP_003286263.1">
    <property type="nucleotide sequence ID" value="XM_003286215.1"/>
</dbReference>
<dbReference type="GO" id="GO:0004364">
    <property type="term" value="F:glutathione transferase activity"/>
    <property type="evidence" value="ECO:0000318"/>
    <property type="project" value="GO_Central"/>
</dbReference>
<dbReference type="SUPFAM" id="SSF52833">
    <property type="entry name" value="Thioredoxin-like"/>
    <property type="match status" value="1"/>
</dbReference>
<evidence type="ECO:0000256" key="3">
    <source>
        <dbReference type="ARBA" id="ARBA00004671"/>
    </source>
</evidence>
<dbReference type="STRING" id="5786.F0ZFT6"/>
<dbReference type="FunFam" id="3.40.30.10:FF:000041">
    <property type="entry name" value="Maleylacetoacetate isomerase isoform 1"/>
    <property type="match status" value="1"/>
</dbReference>
<reference evidence="13" key="1">
    <citation type="journal article" date="2011" name="Genome Biol.">
        <title>Comparative genomics of the social amoebae Dictyostelium discoideum and Dictyostelium purpureum.</title>
        <authorList>
            <consortium name="US DOE Joint Genome Institute (JGI-PGF)"/>
            <person name="Sucgang R."/>
            <person name="Kuo A."/>
            <person name="Tian X."/>
            <person name="Salerno W."/>
            <person name="Parikh A."/>
            <person name="Feasley C.L."/>
            <person name="Dalin E."/>
            <person name="Tu H."/>
            <person name="Huang E."/>
            <person name="Barry K."/>
            <person name="Lindquist E."/>
            <person name="Shapiro H."/>
            <person name="Bruce D."/>
            <person name="Schmutz J."/>
            <person name="Salamov A."/>
            <person name="Fey P."/>
            <person name="Gaudet P."/>
            <person name="Anjard C."/>
            <person name="Babu M.M."/>
            <person name="Basu S."/>
            <person name="Bushmanova Y."/>
            <person name="van der Wel H."/>
            <person name="Katoh-Kurasawa M."/>
            <person name="Dinh C."/>
            <person name="Coutinho P.M."/>
            <person name="Saito T."/>
            <person name="Elias M."/>
            <person name="Schaap P."/>
            <person name="Kay R.R."/>
            <person name="Henrissat B."/>
            <person name="Eichinger L."/>
            <person name="Rivero F."/>
            <person name="Putnam N.H."/>
            <person name="West C.M."/>
            <person name="Loomis W.F."/>
            <person name="Chisholm R.L."/>
            <person name="Shaulsky G."/>
            <person name="Strassmann J.E."/>
            <person name="Queller D.C."/>
            <person name="Kuspa A."/>
            <person name="Grigoriev I.V."/>
        </authorList>
    </citation>
    <scope>NUCLEOTIDE SEQUENCE [LARGE SCALE GENOMIC DNA]</scope>
    <source>
        <strain evidence="13">QSDP1</strain>
    </source>
</reference>
<dbReference type="GO" id="GO:0006749">
    <property type="term" value="P:glutathione metabolic process"/>
    <property type="evidence" value="ECO:0000318"/>
    <property type="project" value="GO_Central"/>
</dbReference>
<keyword evidence="9" id="KW-0413">Isomerase</keyword>
<dbReference type="Proteomes" id="UP000001064">
    <property type="component" value="Unassembled WGS sequence"/>
</dbReference>
<evidence type="ECO:0000313" key="12">
    <source>
        <dbReference type="EMBL" id="EGC37212.1"/>
    </source>
</evidence>
<dbReference type="PROSITE" id="PS51354">
    <property type="entry name" value="GLUTAREDOXIN_2"/>
    <property type="match status" value="1"/>
</dbReference>
<evidence type="ECO:0000256" key="7">
    <source>
        <dbReference type="ARBA" id="ARBA00022878"/>
    </source>
</evidence>
<protein>
    <recommendedName>
        <fullName evidence="5">maleylacetoacetate isomerase</fullName>
        <ecNumber evidence="5">5.2.1.2</ecNumber>
    </recommendedName>
</protein>
<dbReference type="CDD" id="cd03042">
    <property type="entry name" value="GST_N_Zeta"/>
    <property type="match status" value="1"/>
</dbReference>
<proteinExistence type="inferred from homology"/>
<evidence type="ECO:0000256" key="2">
    <source>
        <dbReference type="ARBA" id="ARBA00001955"/>
    </source>
</evidence>
<dbReference type="Pfam" id="PF14497">
    <property type="entry name" value="GST_C_3"/>
    <property type="match status" value="1"/>
</dbReference>
<evidence type="ECO:0000256" key="4">
    <source>
        <dbReference type="ARBA" id="ARBA00010007"/>
    </source>
</evidence>
<dbReference type="FunCoup" id="F0ZFT6">
    <property type="interactions" value="191"/>
</dbReference>
<feature type="domain" description="GST C-terminal" evidence="11">
    <location>
        <begin position="92"/>
        <end position="217"/>
    </location>
</feature>
<dbReference type="SUPFAM" id="SSF47616">
    <property type="entry name" value="GST C-terminal domain-like"/>
    <property type="match status" value="1"/>
</dbReference>
<organism evidence="12 13">
    <name type="scientific">Dictyostelium purpureum</name>
    <name type="common">Slime mold</name>
    <dbReference type="NCBI Taxonomy" id="5786"/>
    <lineage>
        <taxon>Eukaryota</taxon>
        <taxon>Amoebozoa</taxon>
        <taxon>Evosea</taxon>
        <taxon>Eumycetozoa</taxon>
        <taxon>Dictyostelia</taxon>
        <taxon>Dictyosteliales</taxon>
        <taxon>Dictyosteliaceae</taxon>
        <taxon>Dictyostelium</taxon>
    </lineage>
</organism>
<evidence type="ECO:0000256" key="5">
    <source>
        <dbReference type="ARBA" id="ARBA00013199"/>
    </source>
</evidence>
<sequence>MNEEKVILYSYWRSSCSWRVRIALEYKRIKYEYAPIHLLKDGGQQKSEEYSKVNPMKSVPSLIINGHVIGQSLAILEYLEEVYTINPLMPKDPLKRAISRQMMQIIGSDIQPLQNLKVLGAVAQLSGDDSKKAEWARQWIANGFNGLEKLLEIHSGKYCVGDEISFADLCIPAQVYNAHRFNLDMTPYPNIARINETLSSIPEFKSAEPLNQPDAEKPTC</sequence>
<gene>
    <name evidence="12" type="ORF">DICPUDRAFT_54156</name>
</gene>
<dbReference type="VEuPathDB" id="AmoebaDB:DICPUDRAFT_54156"/>
<dbReference type="InterPro" id="IPR005955">
    <property type="entry name" value="GST_Zeta"/>
</dbReference>
<comment type="catalytic activity">
    <reaction evidence="1">
        <text>4-maleylacetoacetate = 4-fumarylacetoacetate</text>
        <dbReference type="Rhea" id="RHEA:14817"/>
        <dbReference type="ChEBI" id="CHEBI:17105"/>
        <dbReference type="ChEBI" id="CHEBI:18034"/>
        <dbReference type="EC" id="5.2.1.2"/>
    </reaction>
</comment>
<dbReference type="InParanoid" id="F0ZFT6"/>
<dbReference type="InterPro" id="IPR010987">
    <property type="entry name" value="Glutathione-S-Trfase_C-like"/>
</dbReference>
<dbReference type="GO" id="GO:0016034">
    <property type="term" value="F:maleylacetoacetate isomerase activity"/>
    <property type="evidence" value="ECO:0000318"/>
    <property type="project" value="GO_Central"/>
</dbReference>
<dbReference type="InterPro" id="IPR036282">
    <property type="entry name" value="Glutathione-S-Trfase_C_sf"/>
</dbReference>
<name>F0ZFT6_DICPU</name>
<dbReference type="InterPro" id="IPR034333">
    <property type="entry name" value="GST_Zeta_N"/>
</dbReference>
<comment type="pathway">
    <text evidence="3">Amino-acid degradation; L-phenylalanine degradation; acetoacetate and fumarate from L-phenylalanine: step 5/6.</text>
</comment>
<accession>F0ZFT6</accession>
<dbReference type="Pfam" id="PF02798">
    <property type="entry name" value="GST_N"/>
    <property type="match status" value="1"/>
</dbReference>
<dbReference type="PROSITE" id="PS50405">
    <property type="entry name" value="GST_CTER"/>
    <property type="match status" value="1"/>
</dbReference>
<evidence type="ECO:0000313" key="13">
    <source>
        <dbReference type="Proteomes" id="UP000001064"/>
    </source>
</evidence>
<dbReference type="OrthoDB" id="202840at2759"/>
<keyword evidence="13" id="KW-1185">Reference proteome</keyword>
<dbReference type="eggNOG" id="KOG0868">
    <property type="taxonomic scope" value="Eukaryota"/>
</dbReference>
<dbReference type="GeneID" id="10503675"/>
<dbReference type="PANTHER" id="PTHR42673:SF4">
    <property type="entry name" value="MALEYLACETOACETATE ISOMERASE"/>
    <property type="match status" value="1"/>
</dbReference>
<dbReference type="GO" id="GO:0005739">
    <property type="term" value="C:mitochondrion"/>
    <property type="evidence" value="ECO:0000318"/>
    <property type="project" value="GO_Central"/>
</dbReference>
<comment type="similarity">
    <text evidence="4">Belongs to the GST superfamily. Zeta family.</text>
</comment>
<evidence type="ECO:0000256" key="9">
    <source>
        <dbReference type="ARBA" id="ARBA00023235"/>
    </source>
</evidence>
<dbReference type="PROSITE" id="PS50404">
    <property type="entry name" value="GST_NTER"/>
    <property type="match status" value="1"/>
</dbReference>
<evidence type="ECO:0000256" key="1">
    <source>
        <dbReference type="ARBA" id="ARBA00001622"/>
    </source>
</evidence>
<dbReference type="SFLD" id="SFLDG00358">
    <property type="entry name" value="Main_(cytGST)"/>
    <property type="match status" value="1"/>
</dbReference>
<evidence type="ECO:0000256" key="6">
    <source>
        <dbReference type="ARBA" id="ARBA00022679"/>
    </source>
</evidence>
<dbReference type="InterPro" id="IPR036249">
    <property type="entry name" value="Thioredoxin-like_sf"/>
</dbReference>
<dbReference type="GO" id="GO:0006559">
    <property type="term" value="P:L-phenylalanine catabolic process"/>
    <property type="evidence" value="ECO:0000318"/>
    <property type="project" value="GO_Central"/>
</dbReference>
<dbReference type="EC" id="5.2.1.2" evidence="5"/>
<dbReference type="InterPro" id="IPR040079">
    <property type="entry name" value="Glutathione_S-Trfase"/>
</dbReference>
<keyword evidence="7" id="KW-0828">Tyrosine catabolism</keyword>
<evidence type="ECO:0000259" key="10">
    <source>
        <dbReference type="PROSITE" id="PS50404"/>
    </source>
</evidence>
<keyword evidence="8" id="KW-0585">Phenylalanine catabolism</keyword>
<evidence type="ECO:0000256" key="8">
    <source>
        <dbReference type="ARBA" id="ARBA00023232"/>
    </source>
</evidence>
<dbReference type="Gene3D" id="3.40.30.10">
    <property type="entry name" value="Glutaredoxin"/>
    <property type="match status" value="1"/>
</dbReference>
<dbReference type="GO" id="GO:0006572">
    <property type="term" value="P:L-tyrosine catabolic process"/>
    <property type="evidence" value="ECO:0007669"/>
    <property type="project" value="UniProtKB-KW"/>
</dbReference>
<comment type="cofactor">
    <cofactor evidence="2">
        <name>glutathione</name>
        <dbReference type="ChEBI" id="CHEBI:57925"/>
    </cofactor>
</comment>
<feature type="domain" description="GST N-terminal" evidence="10">
    <location>
        <begin position="4"/>
        <end position="87"/>
    </location>
</feature>
<dbReference type="OMA" id="VYNAHRF"/>
<dbReference type="KEGG" id="dpp:DICPUDRAFT_54156"/>
<evidence type="ECO:0000259" key="11">
    <source>
        <dbReference type="PROSITE" id="PS50405"/>
    </source>
</evidence>
<dbReference type="PANTHER" id="PTHR42673">
    <property type="entry name" value="MALEYLACETOACETATE ISOMERASE"/>
    <property type="match status" value="1"/>
</dbReference>
<dbReference type="NCBIfam" id="TIGR01262">
    <property type="entry name" value="maiA"/>
    <property type="match status" value="1"/>
</dbReference>
<dbReference type="InterPro" id="IPR034330">
    <property type="entry name" value="GST_Zeta_C"/>
</dbReference>